<organism evidence="1">
    <name type="scientific">Solanum chacoense</name>
    <name type="common">Chaco potato</name>
    <dbReference type="NCBI Taxonomy" id="4108"/>
    <lineage>
        <taxon>Eukaryota</taxon>
        <taxon>Viridiplantae</taxon>
        <taxon>Streptophyta</taxon>
        <taxon>Embryophyta</taxon>
        <taxon>Tracheophyta</taxon>
        <taxon>Spermatophyta</taxon>
        <taxon>Magnoliopsida</taxon>
        <taxon>eudicotyledons</taxon>
        <taxon>Gunneridae</taxon>
        <taxon>Pentapetalae</taxon>
        <taxon>asterids</taxon>
        <taxon>lamiids</taxon>
        <taxon>Solanales</taxon>
        <taxon>Solanaceae</taxon>
        <taxon>Solanoideae</taxon>
        <taxon>Solaneae</taxon>
        <taxon>Solanum</taxon>
    </lineage>
</organism>
<sequence length="68" mass="7644">MKISKIKTTPPQLPISTLFLITLLSRLACVHLDLFHRIPVTFHVRVSLTTKDWTDGKKSPSVFVSIGI</sequence>
<dbReference type="AlphaFoldDB" id="A0A0V0HNR7"/>
<name>A0A0V0HNR7_SOLCH</name>
<protein>
    <submittedName>
        <fullName evidence="1">Putative ovule protein</fullName>
    </submittedName>
</protein>
<proteinExistence type="predicted"/>
<dbReference type="EMBL" id="GEDG01017006">
    <property type="protein sequence ID" value="JAP22049.1"/>
    <property type="molecule type" value="Transcribed_RNA"/>
</dbReference>
<reference evidence="1" key="1">
    <citation type="submission" date="2015-12" db="EMBL/GenBank/DDBJ databases">
        <title>Gene expression during late stages of embryo sac development: a critical building block for successful pollen-pistil interactions.</title>
        <authorList>
            <person name="Liu Y."/>
            <person name="Joly V."/>
            <person name="Sabar M."/>
            <person name="Matton D.P."/>
        </authorList>
    </citation>
    <scope>NUCLEOTIDE SEQUENCE</scope>
</reference>
<evidence type="ECO:0000313" key="1">
    <source>
        <dbReference type="EMBL" id="JAP22049.1"/>
    </source>
</evidence>
<accession>A0A0V0HNR7</accession>